<dbReference type="Proteomes" id="UP000276133">
    <property type="component" value="Unassembled WGS sequence"/>
</dbReference>
<feature type="compositionally biased region" description="Polar residues" evidence="5">
    <location>
        <begin position="50"/>
        <end position="67"/>
    </location>
</feature>
<dbReference type="GO" id="GO:0005634">
    <property type="term" value="C:nucleus"/>
    <property type="evidence" value="ECO:0007669"/>
    <property type="project" value="UniProtKB-SubCell"/>
</dbReference>
<dbReference type="AlphaFoldDB" id="A0A3M7QAV7"/>
<keyword evidence="3" id="KW-0804">Transcription</keyword>
<keyword evidence="7" id="KW-1185">Reference proteome</keyword>
<proteinExistence type="predicted"/>
<feature type="region of interest" description="Disordered" evidence="5">
    <location>
        <begin position="50"/>
        <end position="115"/>
    </location>
</feature>
<feature type="region of interest" description="Disordered" evidence="5">
    <location>
        <begin position="1"/>
        <end position="22"/>
    </location>
</feature>
<reference evidence="6 7" key="1">
    <citation type="journal article" date="2018" name="Sci. Rep.">
        <title>Genomic signatures of local adaptation to the degree of environmental predictability in rotifers.</title>
        <authorList>
            <person name="Franch-Gras L."/>
            <person name="Hahn C."/>
            <person name="Garcia-Roger E.M."/>
            <person name="Carmona M.J."/>
            <person name="Serra M."/>
            <person name="Gomez A."/>
        </authorList>
    </citation>
    <scope>NUCLEOTIDE SEQUENCE [LARGE SCALE GENOMIC DNA]</scope>
    <source>
        <strain evidence="6">HYR1</strain>
    </source>
</reference>
<evidence type="ECO:0000313" key="7">
    <source>
        <dbReference type="Proteomes" id="UP000276133"/>
    </source>
</evidence>
<evidence type="ECO:0000256" key="2">
    <source>
        <dbReference type="ARBA" id="ARBA00023015"/>
    </source>
</evidence>
<dbReference type="OrthoDB" id="10069705at2759"/>
<dbReference type="GO" id="GO:0006355">
    <property type="term" value="P:regulation of DNA-templated transcription"/>
    <property type="evidence" value="ECO:0007669"/>
    <property type="project" value="InterPro"/>
</dbReference>
<evidence type="ECO:0000313" key="6">
    <source>
        <dbReference type="EMBL" id="RNA08294.1"/>
    </source>
</evidence>
<comment type="caution">
    <text evidence="6">The sequence shown here is derived from an EMBL/GenBank/DDBJ whole genome shotgun (WGS) entry which is preliminary data.</text>
</comment>
<feature type="compositionally biased region" description="Low complexity" evidence="5">
    <location>
        <begin position="68"/>
        <end position="86"/>
    </location>
</feature>
<keyword evidence="2" id="KW-0805">Transcription regulation</keyword>
<dbReference type="EMBL" id="REGN01006783">
    <property type="protein sequence ID" value="RNA08294.1"/>
    <property type="molecule type" value="Genomic_DNA"/>
</dbReference>
<keyword evidence="4" id="KW-0539">Nucleus</keyword>
<comment type="subcellular location">
    <subcellularLocation>
        <location evidence="1">Nucleus</location>
    </subcellularLocation>
</comment>
<name>A0A3M7QAV7_BRAPC</name>
<dbReference type="Pfam" id="PF07545">
    <property type="entry name" value="Vg_Tdu"/>
    <property type="match status" value="1"/>
</dbReference>
<evidence type="ECO:0000256" key="4">
    <source>
        <dbReference type="ARBA" id="ARBA00023242"/>
    </source>
</evidence>
<accession>A0A3M7QAV7</accession>
<gene>
    <name evidence="6" type="ORF">BpHYR1_043609</name>
</gene>
<sequence length="474" mass="51867">MFYRGEEILSANSKNTPSTTCSNTTNQIIDDKNLILNDFTTNIQQNLITNSSSQESQKNISNSCNQFSNSPKPSSSSSSSSSTTNNYTIPNQEQAQSIKRKSTEPHQPSTYNPKNAYYQKPVYSEILSSKCILYIYYKGDLTSIVDEHFKKSMNASASKSSATLSPLSLSSPSPSIKNAKNSKNSSPTCSKAEFLEIKDSQSWSKSPCQNYDPWLYYSNCSSQMPNNSAQYANHHHDHYWNRPQVDMASFYSNQHYNNYYKFNSTAQFSNCHYAPDTSDANAAYFNSENCNRQSVKNCLKSSVKEEPQINGSFLQAAVAAVINPCNFPTQSGGQGDFCQYNISAPGLSSSSSSLSSLSSAPLTHGLSINANSESMAAAAAVAANQYLSAAAAAASSSPNSYCQGKYHQYFDLSKSTPQIDCRKSSNSNYTTYAYEFANSPTIETNIANNGAGSSFKETSSTSANTQNFATPIWY</sequence>
<feature type="compositionally biased region" description="Polar residues" evidence="5">
    <location>
        <begin position="87"/>
        <end position="97"/>
    </location>
</feature>
<feature type="region of interest" description="Disordered" evidence="5">
    <location>
        <begin position="163"/>
        <end position="187"/>
    </location>
</feature>
<evidence type="ECO:0000256" key="1">
    <source>
        <dbReference type="ARBA" id="ARBA00004123"/>
    </source>
</evidence>
<evidence type="ECO:0000256" key="5">
    <source>
        <dbReference type="SAM" id="MobiDB-lite"/>
    </source>
</evidence>
<feature type="compositionally biased region" description="Low complexity" evidence="5">
    <location>
        <begin position="12"/>
        <end position="22"/>
    </location>
</feature>
<evidence type="ECO:0000256" key="3">
    <source>
        <dbReference type="ARBA" id="ARBA00023163"/>
    </source>
</evidence>
<dbReference type="InterPro" id="IPR011520">
    <property type="entry name" value="Vg_fam"/>
</dbReference>
<organism evidence="6 7">
    <name type="scientific">Brachionus plicatilis</name>
    <name type="common">Marine rotifer</name>
    <name type="synonym">Brachionus muelleri</name>
    <dbReference type="NCBI Taxonomy" id="10195"/>
    <lineage>
        <taxon>Eukaryota</taxon>
        <taxon>Metazoa</taxon>
        <taxon>Spiralia</taxon>
        <taxon>Gnathifera</taxon>
        <taxon>Rotifera</taxon>
        <taxon>Eurotatoria</taxon>
        <taxon>Monogononta</taxon>
        <taxon>Pseudotrocha</taxon>
        <taxon>Ploima</taxon>
        <taxon>Brachionidae</taxon>
        <taxon>Brachionus</taxon>
    </lineage>
</organism>
<protein>
    <submittedName>
        <fullName evidence="6">Uncharacterized protein</fullName>
    </submittedName>
</protein>